<dbReference type="VEuPathDB" id="FungiDB:P174DRAFT_463921"/>
<name>A0A2I1BYQ4_ASPN1</name>
<dbReference type="InterPro" id="IPR039020">
    <property type="entry name" value="PaxB-like"/>
</dbReference>
<feature type="transmembrane region" description="Helical" evidence="6">
    <location>
        <begin position="87"/>
        <end position="109"/>
    </location>
</feature>
<dbReference type="GeneID" id="36537654"/>
<evidence type="ECO:0000256" key="3">
    <source>
        <dbReference type="ARBA" id="ARBA00022692"/>
    </source>
</evidence>
<evidence type="ECO:0000256" key="4">
    <source>
        <dbReference type="ARBA" id="ARBA00022989"/>
    </source>
</evidence>
<keyword evidence="8" id="KW-1185">Reference proteome</keyword>
<feature type="transmembrane region" description="Helical" evidence="6">
    <location>
        <begin position="115"/>
        <end position="135"/>
    </location>
</feature>
<sequence length="211" mass="23331">MAQVEGLQVTQGYLENPTALTVTGPGMGLCWLASYAGMIRKSFQDRSYCMPLMPLGCNLTSDFIFSDPILQYVIASWLAGSVMMRNILWIFAITILGWVTVYFALAAQFGPDDAFAWSACFSQLLLGAGSLCQVIVRGSSRAASFFICLAALYFTLRFRHGHVIWHSPLAWWGAVVAFLTDSSYGILLWHIQRSEGNGQRRRKAGSEIGPK</sequence>
<evidence type="ECO:0000313" key="7">
    <source>
        <dbReference type="EMBL" id="PKX90506.1"/>
    </source>
</evidence>
<dbReference type="GO" id="GO:0016829">
    <property type="term" value="F:lyase activity"/>
    <property type="evidence" value="ECO:0007669"/>
    <property type="project" value="InterPro"/>
</dbReference>
<evidence type="ECO:0000313" key="8">
    <source>
        <dbReference type="Proteomes" id="UP000234474"/>
    </source>
</evidence>
<keyword evidence="3 6" id="KW-0812">Transmembrane</keyword>
<keyword evidence="4 6" id="KW-1133">Transmembrane helix</keyword>
<protein>
    <recommendedName>
        <fullName evidence="9">Integral membrane protein</fullName>
    </recommendedName>
</protein>
<feature type="transmembrane region" description="Helical" evidence="6">
    <location>
        <begin position="142"/>
        <end position="158"/>
    </location>
</feature>
<proteinExistence type="inferred from homology"/>
<evidence type="ECO:0000256" key="1">
    <source>
        <dbReference type="ARBA" id="ARBA00004141"/>
    </source>
</evidence>
<evidence type="ECO:0008006" key="9">
    <source>
        <dbReference type="Google" id="ProtNLM"/>
    </source>
</evidence>
<dbReference type="Proteomes" id="UP000234474">
    <property type="component" value="Unassembled WGS sequence"/>
</dbReference>
<feature type="transmembrane region" description="Helical" evidence="6">
    <location>
        <begin position="20"/>
        <end position="38"/>
    </location>
</feature>
<feature type="transmembrane region" description="Helical" evidence="6">
    <location>
        <begin position="170"/>
        <end position="191"/>
    </location>
</feature>
<dbReference type="Pfam" id="PF25129">
    <property type="entry name" value="Pyr4-TMTC"/>
    <property type="match status" value="2"/>
</dbReference>
<comment type="similarity">
    <text evidence="2">Belongs to the paxB family.</text>
</comment>
<gene>
    <name evidence="7" type="ORF">P174DRAFT_463921</name>
</gene>
<dbReference type="GO" id="GO:0016020">
    <property type="term" value="C:membrane"/>
    <property type="evidence" value="ECO:0007669"/>
    <property type="project" value="UniProtKB-SubCell"/>
</dbReference>
<dbReference type="OrthoDB" id="5294024at2759"/>
<evidence type="ECO:0000256" key="2">
    <source>
        <dbReference type="ARBA" id="ARBA00006757"/>
    </source>
</evidence>
<dbReference type="RefSeq" id="XP_024679101.1">
    <property type="nucleotide sequence ID" value="XM_024830328.1"/>
</dbReference>
<dbReference type="EMBL" id="MSZS01000008">
    <property type="protein sequence ID" value="PKX90506.1"/>
    <property type="molecule type" value="Genomic_DNA"/>
</dbReference>
<reference evidence="8" key="1">
    <citation type="journal article" date="2018" name="Proc. Natl. Acad. Sci. U.S.A.">
        <title>Linking secondary metabolites to gene clusters through genome sequencing of six diverse Aspergillus species.</title>
        <authorList>
            <person name="Kaerboelling I."/>
            <person name="Vesth T.C."/>
            <person name="Frisvad J.C."/>
            <person name="Nybo J.L."/>
            <person name="Theobald S."/>
            <person name="Kuo A."/>
            <person name="Bowyer P."/>
            <person name="Matsuda Y."/>
            <person name="Mondo S."/>
            <person name="Lyhne E.K."/>
            <person name="Kogle M.E."/>
            <person name="Clum A."/>
            <person name="Lipzen A."/>
            <person name="Salamov A."/>
            <person name="Ngan C.Y."/>
            <person name="Daum C."/>
            <person name="Chiniquy J."/>
            <person name="Barry K."/>
            <person name="LaButti K."/>
            <person name="Haridas S."/>
            <person name="Simmons B.A."/>
            <person name="Magnuson J.K."/>
            <person name="Mortensen U.H."/>
            <person name="Larsen T.O."/>
            <person name="Grigoriev I.V."/>
            <person name="Baker S.E."/>
            <person name="Andersen M.R."/>
        </authorList>
    </citation>
    <scope>NUCLEOTIDE SEQUENCE [LARGE SCALE GENOMIC DNA]</scope>
    <source>
        <strain evidence="8">IBT 16806</strain>
    </source>
</reference>
<organism evidence="7 8">
    <name type="scientific">Aspergillus novofumigatus (strain IBT 16806)</name>
    <dbReference type="NCBI Taxonomy" id="1392255"/>
    <lineage>
        <taxon>Eukaryota</taxon>
        <taxon>Fungi</taxon>
        <taxon>Dikarya</taxon>
        <taxon>Ascomycota</taxon>
        <taxon>Pezizomycotina</taxon>
        <taxon>Eurotiomycetes</taxon>
        <taxon>Eurotiomycetidae</taxon>
        <taxon>Eurotiales</taxon>
        <taxon>Aspergillaceae</taxon>
        <taxon>Aspergillus</taxon>
        <taxon>Aspergillus subgen. Fumigati</taxon>
    </lineage>
</organism>
<accession>A0A2I1BYQ4</accession>
<dbReference type="AlphaFoldDB" id="A0A2I1BYQ4"/>
<dbReference type="PANTHER" id="PTHR42038">
    <property type="match status" value="1"/>
</dbReference>
<evidence type="ECO:0000256" key="6">
    <source>
        <dbReference type="SAM" id="Phobius"/>
    </source>
</evidence>
<comment type="caution">
    <text evidence="7">The sequence shown here is derived from an EMBL/GenBank/DDBJ whole genome shotgun (WGS) entry which is preliminary data.</text>
</comment>
<keyword evidence="5 6" id="KW-0472">Membrane</keyword>
<evidence type="ECO:0000256" key="5">
    <source>
        <dbReference type="ARBA" id="ARBA00023136"/>
    </source>
</evidence>
<comment type="subcellular location">
    <subcellularLocation>
        <location evidence="1">Membrane</location>
        <topology evidence="1">Multi-pass membrane protein</topology>
    </subcellularLocation>
</comment>
<dbReference type="PANTHER" id="PTHR42038:SF2">
    <property type="entry name" value="TERPENE CYCLASE AUSL"/>
    <property type="match status" value="1"/>
</dbReference>